<dbReference type="InterPro" id="IPR050464">
    <property type="entry name" value="Zeta_carotene_desat/Oxidored"/>
</dbReference>
<dbReference type="Gene3D" id="3.50.50.60">
    <property type="entry name" value="FAD/NAD(P)-binding domain"/>
    <property type="match status" value="1"/>
</dbReference>
<dbReference type="InterPro" id="IPR020802">
    <property type="entry name" value="TesA-like"/>
</dbReference>
<accession>A0ABP6JZQ6</accession>
<dbReference type="InterPro" id="IPR009081">
    <property type="entry name" value="PP-bd_ACP"/>
</dbReference>
<organism evidence="5 6">
    <name type="scientific">Streptomyces enissocaesilis</name>
    <dbReference type="NCBI Taxonomy" id="332589"/>
    <lineage>
        <taxon>Bacteria</taxon>
        <taxon>Bacillati</taxon>
        <taxon>Actinomycetota</taxon>
        <taxon>Actinomycetes</taxon>
        <taxon>Kitasatosporales</taxon>
        <taxon>Streptomycetaceae</taxon>
        <taxon>Streptomyces</taxon>
        <taxon>Streptomyces rochei group</taxon>
    </lineage>
</organism>
<evidence type="ECO:0000313" key="5">
    <source>
        <dbReference type="EMBL" id="GAA2951419.1"/>
    </source>
</evidence>
<evidence type="ECO:0000259" key="4">
    <source>
        <dbReference type="PROSITE" id="PS50075"/>
    </source>
</evidence>
<dbReference type="Pfam" id="PF00975">
    <property type="entry name" value="Thioesterase"/>
    <property type="match status" value="1"/>
</dbReference>
<dbReference type="EMBL" id="BAAAUD010000040">
    <property type="protein sequence ID" value="GAA2951419.1"/>
    <property type="molecule type" value="Genomic_DNA"/>
</dbReference>
<reference evidence="6" key="1">
    <citation type="journal article" date="2019" name="Int. J. Syst. Evol. Microbiol.">
        <title>The Global Catalogue of Microorganisms (GCM) 10K type strain sequencing project: providing services to taxonomists for standard genome sequencing and annotation.</title>
        <authorList>
            <consortium name="The Broad Institute Genomics Platform"/>
            <consortium name="The Broad Institute Genome Sequencing Center for Infectious Disease"/>
            <person name="Wu L."/>
            <person name="Ma J."/>
        </authorList>
    </citation>
    <scope>NUCLEOTIDE SEQUENCE [LARGE SCALE GENOMIC DNA]</scope>
    <source>
        <strain evidence="6">JCM 9088</strain>
    </source>
</reference>
<dbReference type="Pfam" id="PF01593">
    <property type="entry name" value="Amino_oxidase"/>
    <property type="match status" value="1"/>
</dbReference>
<protein>
    <recommendedName>
        <fullName evidence="4">Carrier domain-containing protein</fullName>
    </recommendedName>
</protein>
<dbReference type="PANTHER" id="PTHR42923">
    <property type="entry name" value="PROTOPORPHYRINOGEN OXIDASE"/>
    <property type="match status" value="1"/>
</dbReference>
<dbReference type="InterPro" id="IPR036188">
    <property type="entry name" value="FAD/NAD-bd_sf"/>
</dbReference>
<dbReference type="InterPro" id="IPR001031">
    <property type="entry name" value="Thioesterase"/>
</dbReference>
<feature type="region of interest" description="Disordered" evidence="3">
    <location>
        <begin position="792"/>
        <end position="811"/>
    </location>
</feature>
<dbReference type="SMART" id="SM00824">
    <property type="entry name" value="PKS_TE"/>
    <property type="match status" value="1"/>
</dbReference>
<dbReference type="Gene3D" id="3.40.50.1820">
    <property type="entry name" value="alpha/beta hydrolase"/>
    <property type="match status" value="1"/>
</dbReference>
<keyword evidence="2" id="KW-0597">Phosphoprotein</keyword>
<sequence>MTSARTVCIVGAGPTGLTLARELDRAGHHPIVLEAAEGPGGKCASLDMDGRGYDLGGHICTPRYTTLAQLAAEVGVATEQATPTLVQDSTTRAWAAPDLSPLFQGDGHRRYADLRAEHFPDIAAPGLAHCARALAAPVGQWLADNRLQPLAGALGPGFTASGYGSLDSGVPALYFAKYAELTGLVADQPALAATAGAFTVAGGFNRLWQRIADALPDVRLAVRIERVERGDEGVRITTGSGTVEADDLVLTVPLDRLLPVLDATDEEREIAAKVRHIDYRTLVFTADGLPRSGFHLLPEQTAGSAASARCASFHHRYDESDVYTGYLYGSPDTGEKQAAQLLGQNVDRLGGRITSVRLQRRWEFMPHFTSGDLRAGILDRLEDLQGQRRTYHAGSLPAFELIECNVSYAQDLARRFFPTLNTATAAAQPQTVPGATTLDEAALGAWLTAAVATELDLPPEDIDLDAALYDYAFDSISFASLQAALSDLLGTHVPSIDLINQPTIGAIARHLTAGRQAVPHQRPALLLPMTPARPFFCAGGAVGTVQYLRPLAKELGPQQPFSAIQAPGHDGGEEPYTDVVELAARYTDEIRRAQPHGPYLLGGHSFGGLVAYETALQLQAAGEEISGVLVLDTYVPLPGQNPPPANERAAIEELATMNRIVAPTDATPAPLLDPDASPQQQREQLARLLGATGMLPHEDFVLAMLRIYQASLEAYVRYQPPPSDLPVTVFKATDGFPPVLHGDRHIALPLDDPHNGWNPHHLPNLVTVPVPGDHFTLFRQPHLTPLANAIRHHLTPTPPRSDKSVCREHHG</sequence>
<feature type="domain" description="Carrier" evidence="4">
    <location>
        <begin position="438"/>
        <end position="515"/>
    </location>
</feature>
<evidence type="ECO:0000256" key="1">
    <source>
        <dbReference type="ARBA" id="ARBA00022450"/>
    </source>
</evidence>
<evidence type="ECO:0000256" key="2">
    <source>
        <dbReference type="ARBA" id="ARBA00022553"/>
    </source>
</evidence>
<dbReference type="InterPro" id="IPR029058">
    <property type="entry name" value="AB_hydrolase_fold"/>
</dbReference>
<dbReference type="RefSeq" id="WP_344496968.1">
    <property type="nucleotide sequence ID" value="NZ_BAAAUD010000040.1"/>
</dbReference>
<dbReference type="PANTHER" id="PTHR42923:SF17">
    <property type="entry name" value="AMINE OXIDASE DOMAIN-CONTAINING PROTEIN"/>
    <property type="match status" value="1"/>
</dbReference>
<dbReference type="SUPFAM" id="SSF47336">
    <property type="entry name" value="ACP-like"/>
    <property type="match status" value="1"/>
</dbReference>
<gene>
    <name evidence="5" type="ORF">GCM10010446_40810</name>
</gene>
<dbReference type="PROSITE" id="PS50075">
    <property type="entry name" value="CARRIER"/>
    <property type="match status" value="1"/>
</dbReference>
<feature type="compositionally biased region" description="Basic and acidic residues" evidence="3">
    <location>
        <begin position="800"/>
        <end position="811"/>
    </location>
</feature>
<keyword evidence="1" id="KW-0596">Phosphopantetheine</keyword>
<evidence type="ECO:0000256" key="3">
    <source>
        <dbReference type="SAM" id="MobiDB-lite"/>
    </source>
</evidence>
<evidence type="ECO:0000313" key="6">
    <source>
        <dbReference type="Proteomes" id="UP001500403"/>
    </source>
</evidence>
<dbReference type="Pfam" id="PF00550">
    <property type="entry name" value="PP-binding"/>
    <property type="match status" value="1"/>
</dbReference>
<dbReference type="InterPro" id="IPR036736">
    <property type="entry name" value="ACP-like_sf"/>
</dbReference>
<dbReference type="InterPro" id="IPR020806">
    <property type="entry name" value="PKS_PP-bd"/>
</dbReference>
<comment type="caution">
    <text evidence="5">The sequence shown here is derived from an EMBL/GenBank/DDBJ whole genome shotgun (WGS) entry which is preliminary data.</text>
</comment>
<keyword evidence="6" id="KW-1185">Reference proteome</keyword>
<dbReference type="Gene3D" id="1.10.405.20">
    <property type="match status" value="1"/>
</dbReference>
<dbReference type="Gene3D" id="3.30.70.1990">
    <property type="match status" value="1"/>
</dbReference>
<name>A0ABP6JZQ6_9ACTN</name>
<dbReference type="InterPro" id="IPR002937">
    <property type="entry name" value="Amino_oxidase"/>
</dbReference>
<dbReference type="Proteomes" id="UP001500403">
    <property type="component" value="Unassembled WGS sequence"/>
</dbReference>
<dbReference type="SMART" id="SM00823">
    <property type="entry name" value="PKS_PP"/>
    <property type="match status" value="1"/>
</dbReference>
<dbReference type="SUPFAM" id="SSF53474">
    <property type="entry name" value="alpha/beta-Hydrolases"/>
    <property type="match status" value="1"/>
</dbReference>
<dbReference type="SUPFAM" id="SSF51905">
    <property type="entry name" value="FAD/NAD(P)-binding domain"/>
    <property type="match status" value="1"/>
</dbReference>
<proteinExistence type="predicted"/>
<dbReference type="Gene3D" id="1.10.1200.10">
    <property type="entry name" value="ACP-like"/>
    <property type="match status" value="1"/>
</dbReference>